<dbReference type="PANTHER" id="PTHR34782">
    <property type="entry name" value="PHOSPHORIBOSYLFORMYLGLYCINAMIDINE SYNTHASE"/>
    <property type="match status" value="1"/>
</dbReference>
<reference evidence="1 2" key="1">
    <citation type="journal article" date="2019" name="Genome Biol. Evol.">
        <title>The Rhododendron genome and chromosomal organization provide insight into shared whole-genome duplications across the heath family (Ericaceae).</title>
        <authorList>
            <person name="Soza V.L."/>
            <person name="Lindsley D."/>
            <person name="Waalkes A."/>
            <person name="Ramage E."/>
            <person name="Patwardhan R.P."/>
            <person name="Burton J.N."/>
            <person name="Adey A."/>
            <person name="Kumar A."/>
            <person name="Qiu R."/>
            <person name="Shendure J."/>
            <person name="Hall B."/>
        </authorList>
    </citation>
    <scope>NUCLEOTIDE SEQUENCE [LARGE SCALE GENOMIC DNA]</scope>
    <source>
        <strain evidence="1">RSF 1966-606</strain>
    </source>
</reference>
<comment type="caution">
    <text evidence="1">The sequence shown here is derived from an EMBL/GenBank/DDBJ whole genome shotgun (WGS) entry which is preliminary data.</text>
</comment>
<dbReference type="OrthoDB" id="533321at2759"/>
<evidence type="ECO:0000313" key="1">
    <source>
        <dbReference type="EMBL" id="KAE9454847.1"/>
    </source>
</evidence>
<name>A0A6A4LJQ9_9ERIC</name>
<organism evidence="1 2">
    <name type="scientific">Rhododendron williamsianum</name>
    <dbReference type="NCBI Taxonomy" id="262921"/>
    <lineage>
        <taxon>Eukaryota</taxon>
        <taxon>Viridiplantae</taxon>
        <taxon>Streptophyta</taxon>
        <taxon>Embryophyta</taxon>
        <taxon>Tracheophyta</taxon>
        <taxon>Spermatophyta</taxon>
        <taxon>Magnoliopsida</taxon>
        <taxon>eudicotyledons</taxon>
        <taxon>Gunneridae</taxon>
        <taxon>Pentapetalae</taxon>
        <taxon>asterids</taxon>
        <taxon>Ericales</taxon>
        <taxon>Ericaceae</taxon>
        <taxon>Ericoideae</taxon>
        <taxon>Rhodoreae</taxon>
        <taxon>Rhododendron</taxon>
    </lineage>
</organism>
<sequence length="246" mass="27299">MACRAAVLRTTVFLTEPWPRPLPTNSFSAPSIVSHKIKSSIPSLSCGCGIARARDFHFSRRTHHRNCAHNETASSSEEDHDQGPPQEAVLKAISEVSKAEGRIGQTTNVVIGGTVTDDSTNEWLALDQKVNSYPTVRGFTAIGTGGDDFVHAMVVAVESVLQQPVPEMSIYQEATWEKWLMLACPLVHDDIETHFEIQCNLLLFFILKRQIEVLFYLVQESKLETGILYENLIQALFYPITGPGEA</sequence>
<keyword evidence="2" id="KW-1185">Reference proteome</keyword>
<gene>
    <name evidence="1" type="ORF">C3L33_13351</name>
</gene>
<feature type="non-terminal residue" evidence="1">
    <location>
        <position position="1"/>
    </location>
</feature>
<dbReference type="PANTHER" id="PTHR34782:SF1">
    <property type="entry name" value="PHOSPHORIBOSYLFORMYLGLYCINAMIDINE SYNTHASE"/>
    <property type="match status" value="1"/>
</dbReference>
<dbReference type="AlphaFoldDB" id="A0A6A4LJQ9"/>
<protein>
    <submittedName>
        <fullName evidence="1">Uncharacterized protein</fullName>
    </submittedName>
</protein>
<dbReference type="Proteomes" id="UP000428333">
    <property type="component" value="Linkage Group LG08"/>
</dbReference>
<evidence type="ECO:0000313" key="2">
    <source>
        <dbReference type="Proteomes" id="UP000428333"/>
    </source>
</evidence>
<proteinExistence type="predicted"/>
<dbReference type="EMBL" id="QEFC01002095">
    <property type="protein sequence ID" value="KAE9454847.1"/>
    <property type="molecule type" value="Genomic_DNA"/>
</dbReference>
<accession>A0A6A4LJQ9</accession>